<evidence type="ECO:0000313" key="2">
    <source>
        <dbReference type="EMBL" id="CAA9255130.1"/>
    </source>
</evidence>
<feature type="region of interest" description="Disordered" evidence="1">
    <location>
        <begin position="86"/>
        <end position="130"/>
    </location>
</feature>
<dbReference type="AlphaFoldDB" id="A0A6J4IP60"/>
<protein>
    <recommendedName>
        <fullName evidence="3">Fe/B12 periplasmic-binding domain-containing protein</fullName>
    </recommendedName>
</protein>
<proteinExistence type="predicted"/>
<name>A0A6J4IP60_9ACTN</name>
<reference evidence="2" key="1">
    <citation type="submission" date="2020-02" db="EMBL/GenBank/DDBJ databases">
        <authorList>
            <person name="Meier V. D."/>
        </authorList>
    </citation>
    <scope>NUCLEOTIDE SEQUENCE</scope>
    <source>
        <strain evidence="2">AVDCRST_MAG10</strain>
    </source>
</reference>
<accession>A0A6J4IP60</accession>
<dbReference type="EMBL" id="CADCTB010000149">
    <property type="protein sequence ID" value="CAA9255130.1"/>
    <property type="molecule type" value="Genomic_DNA"/>
</dbReference>
<organism evidence="2">
    <name type="scientific">uncultured Acidimicrobiales bacterium</name>
    <dbReference type="NCBI Taxonomy" id="310071"/>
    <lineage>
        <taxon>Bacteria</taxon>
        <taxon>Bacillati</taxon>
        <taxon>Actinomycetota</taxon>
        <taxon>Acidimicrobiia</taxon>
        <taxon>Acidimicrobiales</taxon>
        <taxon>environmental samples</taxon>
    </lineage>
</organism>
<sequence>MTPLASRHNDERIYTIPRPWAQYAAGWGTSTVLFTGGGPDLPTIAALKPELILDGVGFSDSEGYEQLSKIAPTIVRASRDSGKLLAGGHPLSWSGAGPQCSSGTNRRRVRGPPGQGRLREPPLQGEEAGLGQLLRPYGGGLCLRAP</sequence>
<gene>
    <name evidence="2" type="ORF">AVDCRST_MAG10-2438</name>
</gene>
<evidence type="ECO:0000256" key="1">
    <source>
        <dbReference type="SAM" id="MobiDB-lite"/>
    </source>
</evidence>
<dbReference type="SUPFAM" id="SSF53807">
    <property type="entry name" value="Helical backbone' metal receptor"/>
    <property type="match status" value="1"/>
</dbReference>
<evidence type="ECO:0008006" key="3">
    <source>
        <dbReference type="Google" id="ProtNLM"/>
    </source>
</evidence>
<dbReference type="Gene3D" id="3.40.50.1980">
    <property type="entry name" value="Nitrogenase molybdenum iron protein domain"/>
    <property type="match status" value="1"/>
</dbReference>